<dbReference type="InterPro" id="IPR035968">
    <property type="entry name" value="ATP_synth_F1_ATPase_gsu"/>
</dbReference>
<comment type="subcellular location">
    <subcellularLocation>
        <location evidence="2">Membrane</location>
        <topology evidence="2">Peripheral membrane protein</topology>
    </subcellularLocation>
</comment>
<evidence type="ECO:0000256" key="5">
    <source>
        <dbReference type="ARBA" id="ARBA00022781"/>
    </source>
</evidence>
<name>A0A421BWD6_9RHOB</name>
<protein>
    <submittedName>
        <fullName evidence="10">F0F1 ATP synthase subunit gamma</fullName>
    </submittedName>
</protein>
<keyword evidence="6" id="KW-0406">Ion transport</keyword>
<dbReference type="GO" id="GO:0045259">
    <property type="term" value="C:proton-transporting ATP synthase complex"/>
    <property type="evidence" value="ECO:0007669"/>
    <property type="project" value="UniProtKB-KW"/>
</dbReference>
<dbReference type="EMBL" id="RCHI01000002">
    <property type="protein sequence ID" value="RLL72449.1"/>
    <property type="molecule type" value="Genomic_DNA"/>
</dbReference>
<organism evidence="10 11">
    <name type="scientific">Paenirhodobacter hankyongi</name>
    <dbReference type="NCBI Taxonomy" id="2294033"/>
    <lineage>
        <taxon>Bacteria</taxon>
        <taxon>Pseudomonadati</taxon>
        <taxon>Pseudomonadota</taxon>
        <taxon>Alphaproteobacteria</taxon>
        <taxon>Rhodobacterales</taxon>
        <taxon>Rhodobacter group</taxon>
        <taxon>Paenirhodobacter</taxon>
    </lineage>
</organism>
<evidence type="ECO:0000256" key="9">
    <source>
        <dbReference type="ARBA" id="ARBA00023310"/>
    </source>
</evidence>
<evidence type="ECO:0000256" key="7">
    <source>
        <dbReference type="ARBA" id="ARBA00023136"/>
    </source>
</evidence>
<dbReference type="Gene3D" id="1.10.287.80">
    <property type="entry name" value="ATP synthase, gamma subunit, helix hairpin domain"/>
    <property type="match status" value="1"/>
</dbReference>
<evidence type="ECO:0000313" key="11">
    <source>
        <dbReference type="Proteomes" id="UP000279673"/>
    </source>
</evidence>
<accession>A0A421BWD6</accession>
<evidence type="ECO:0000256" key="8">
    <source>
        <dbReference type="ARBA" id="ARBA00023196"/>
    </source>
</evidence>
<dbReference type="GO" id="GO:0046933">
    <property type="term" value="F:proton-transporting ATP synthase activity, rotational mechanism"/>
    <property type="evidence" value="ECO:0007669"/>
    <property type="project" value="InterPro"/>
</dbReference>
<gene>
    <name evidence="10" type="ORF">DYS74_03315</name>
</gene>
<sequence length="277" mass="29012">MSRPEEIRDRLANVHQIGSIISTLRAIAAAHQAEAKAHLQAIRAQEAAVAEALSVALALGGPNGAGAPAPGITIVIGAAQGFSGTYGERMAEAAQAAVQAGDRLMVVGSRTLGALADQGIVPDWSAEMAPHAPEVPPLAIRMTDALFERLAEAPEASVRMIHADPDDIGAGPQHRSLFPFDTSRFLPDARPAPMLNLPAQSLIASLIEEYVFTEICEGLMLGFAAENAARAEAMGRAQSAVKRISGDLRQGFQRVRQEQMTTEIVELATAAAAVGEA</sequence>
<keyword evidence="7" id="KW-0472">Membrane</keyword>
<dbReference type="Proteomes" id="UP000279673">
    <property type="component" value="Unassembled WGS sequence"/>
</dbReference>
<keyword evidence="4" id="KW-0813">Transport</keyword>
<dbReference type="Gene3D" id="3.40.1380.10">
    <property type="match status" value="1"/>
</dbReference>
<dbReference type="RefSeq" id="WP_121530879.1">
    <property type="nucleotide sequence ID" value="NZ_RCHI01000002.1"/>
</dbReference>
<keyword evidence="5" id="KW-0375">Hydrogen ion transport</keyword>
<evidence type="ECO:0000256" key="1">
    <source>
        <dbReference type="ARBA" id="ARBA00003456"/>
    </source>
</evidence>
<dbReference type="SUPFAM" id="SSF52943">
    <property type="entry name" value="ATP synthase (F1-ATPase), gamma subunit"/>
    <property type="match status" value="1"/>
</dbReference>
<evidence type="ECO:0000256" key="3">
    <source>
        <dbReference type="ARBA" id="ARBA00007681"/>
    </source>
</evidence>
<comment type="caution">
    <text evidence="10">The sequence shown here is derived from an EMBL/GenBank/DDBJ whole genome shotgun (WGS) entry which is preliminary data.</text>
</comment>
<dbReference type="AlphaFoldDB" id="A0A421BWD6"/>
<reference evidence="10 11" key="1">
    <citation type="submission" date="2018-10" db="EMBL/GenBank/DDBJ databases">
        <title>Rhodobacter sp . BO-81.</title>
        <authorList>
            <person name="Im W.T."/>
        </authorList>
    </citation>
    <scope>NUCLEOTIDE SEQUENCE [LARGE SCALE GENOMIC DNA]</scope>
    <source>
        <strain evidence="10 11">BO-81</strain>
    </source>
</reference>
<keyword evidence="8" id="KW-0139">CF(1)</keyword>
<keyword evidence="11" id="KW-1185">Reference proteome</keyword>
<dbReference type="Pfam" id="PF00231">
    <property type="entry name" value="ATP-synt"/>
    <property type="match status" value="1"/>
</dbReference>
<keyword evidence="9" id="KW-0066">ATP synthesis</keyword>
<dbReference type="PRINTS" id="PR00126">
    <property type="entry name" value="ATPASEGAMMA"/>
</dbReference>
<evidence type="ECO:0000256" key="6">
    <source>
        <dbReference type="ARBA" id="ARBA00023065"/>
    </source>
</evidence>
<comment type="function">
    <text evidence="1">Produces ATP from ADP in the presence of a proton gradient across the membrane. The gamma chain is believed to be important in regulating ATPase activity and the flow of protons through the CF(0) complex.</text>
</comment>
<comment type="similarity">
    <text evidence="3">Belongs to the ATPase gamma chain family.</text>
</comment>
<evidence type="ECO:0000313" key="10">
    <source>
        <dbReference type="EMBL" id="RLL72449.1"/>
    </source>
</evidence>
<proteinExistence type="inferred from homology"/>
<evidence type="ECO:0000256" key="4">
    <source>
        <dbReference type="ARBA" id="ARBA00022448"/>
    </source>
</evidence>
<evidence type="ECO:0000256" key="2">
    <source>
        <dbReference type="ARBA" id="ARBA00004170"/>
    </source>
</evidence>
<dbReference type="InterPro" id="IPR000131">
    <property type="entry name" value="ATP_synth_F1_gsu"/>
</dbReference>